<keyword evidence="5 6" id="KW-0408">Iron</keyword>
<dbReference type="EMBL" id="WTVM01000073">
    <property type="protein sequence ID" value="NMG03775.1"/>
    <property type="molecule type" value="Genomic_DNA"/>
</dbReference>
<feature type="binding site" description="axial binding residue" evidence="6">
    <location>
        <position position="150"/>
    </location>
    <ligand>
        <name>heme c</name>
        <dbReference type="ChEBI" id="CHEBI:61717"/>
    </ligand>
    <ligandPart>
        <name>Fe</name>
        <dbReference type="ChEBI" id="CHEBI:18248"/>
    </ligandPart>
</feature>
<feature type="signal peptide" evidence="8">
    <location>
        <begin position="1"/>
        <end position="23"/>
    </location>
</feature>
<keyword evidence="4" id="KW-0249">Electron transport</keyword>
<dbReference type="GO" id="GO:0042597">
    <property type="term" value="C:periplasmic space"/>
    <property type="evidence" value="ECO:0007669"/>
    <property type="project" value="InterPro"/>
</dbReference>
<dbReference type="InterPro" id="IPR010980">
    <property type="entry name" value="Cyt_c/b562"/>
</dbReference>
<dbReference type="InterPro" id="IPR012127">
    <property type="entry name" value="Cyt_c_prime"/>
</dbReference>
<dbReference type="GO" id="GO:0009055">
    <property type="term" value="F:electron transfer activity"/>
    <property type="evidence" value="ECO:0007669"/>
    <property type="project" value="InterPro"/>
</dbReference>
<evidence type="ECO:0000256" key="8">
    <source>
        <dbReference type="SAM" id="SignalP"/>
    </source>
</evidence>
<sequence>MKKNLFRITLGALALAVTAGAQAQVTAEDMVKFRQSGYTFMNWNMGKIKAMAVDGAQPYNQEQIVAAANVIAAIANSGMGALYSPDTLNATGWKPTRLKANFFEEPEKVREVAVNFIQQANKMQEVAVNGDQQAVAAQFNQLVESCRGCHQNFRGD</sequence>
<dbReference type="PROSITE" id="PS51009">
    <property type="entry name" value="CYTCII"/>
    <property type="match status" value="1"/>
</dbReference>
<evidence type="ECO:0000256" key="5">
    <source>
        <dbReference type="ARBA" id="ARBA00023004"/>
    </source>
</evidence>
<evidence type="ECO:0000256" key="6">
    <source>
        <dbReference type="PIRSR" id="PIRSR000027-1"/>
    </source>
</evidence>
<evidence type="ECO:0000256" key="3">
    <source>
        <dbReference type="ARBA" id="ARBA00022723"/>
    </source>
</evidence>
<feature type="binding site" description="covalent" evidence="7">
    <location>
        <position position="146"/>
    </location>
    <ligand>
        <name>heme c</name>
        <dbReference type="ChEBI" id="CHEBI:61717"/>
    </ligand>
</feature>
<dbReference type="PIRSF" id="PIRSF000027">
    <property type="entry name" value="Cytc_c_prime"/>
    <property type="match status" value="1"/>
</dbReference>
<evidence type="ECO:0000256" key="1">
    <source>
        <dbReference type="ARBA" id="ARBA00022448"/>
    </source>
</evidence>
<dbReference type="Gene3D" id="1.20.120.10">
    <property type="entry name" value="Cytochrome c/b562"/>
    <property type="match status" value="1"/>
</dbReference>
<dbReference type="Pfam" id="PF01322">
    <property type="entry name" value="Cytochrom_C_2"/>
    <property type="match status" value="1"/>
</dbReference>
<comment type="PTM">
    <text evidence="7">Binds 1 heme group per subunit.</text>
</comment>
<proteinExistence type="predicted"/>
<reference evidence="9" key="1">
    <citation type="submission" date="2019-12" db="EMBL/GenBank/DDBJ databases">
        <title>Comparative genomics gives insights into the taxonomy of the Azoarcus-Aromatoleum group and reveals separate origins of nif in the plant-associated Azoarcus and non-plant-associated Aromatoleum sub-groups.</title>
        <authorList>
            <person name="Lafos M."/>
            <person name="Maluk M."/>
            <person name="Batista M."/>
            <person name="Junghare M."/>
            <person name="Carmona M."/>
            <person name="Faoro H."/>
            <person name="Cruz L.M."/>
            <person name="Battistoni F."/>
            <person name="De Souza E."/>
            <person name="Pedrosa F."/>
            <person name="Chen W.-M."/>
            <person name="Poole P.S."/>
            <person name="Dixon R.A."/>
            <person name="James E.K."/>
        </authorList>
    </citation>
    <scope>NUCLEOTIDE SEQUENCE</scope>
    <source>
        <strain evidence="9">NSC3</strain>
    </source>
</reference>
<keyword evidence="3 6" id="KW-0479">Metal-binding</keyword>
<dbReference type="AlphaFoldDB" id="A0A972JA98"/>
<evidence type="ECO:0000313" key="10">
    <source>
        <dbReference type="Proteomes" id="UP000599523"/>
    </source>
</evidence>
<keyword evidence="8" id="KW-0732">Signal</keyword>
<protein>
    <submittedName>
        <fullName evidence="9">Cytochrome c</fullName>
    </submittedName>
</protein>
<evidence type="ECO:0000256" key="7">
    <source>
        <dbReference type="PIRSR" id="PIRSR000027-2"/>
    </source>
</evidence>
<dbReference type="InterPro" id="IPR002321">
    <property type="entry name" value="Cyt_c_II"/>
</dbReference>
<comment type="caution">
    <text evidence="9">The sequence shown here is derived from an EMBL/GenBank/DDBJ whole genome shotgun (WGS) entry which is preliminary data.</text>
</comment>
<evidence type="ECO:0000256" key="4">
    <source>
        <dbReference type="ARBA" id="ARBA00022982"/>
    </source>
</evidence>
<dbReference type="GO" id="GO:0020037">
    <property type="term" value="F:heme binding"/>
    <property type="evidence" value="ECO:0007669"/>
    <property type="project" value="InterPro"/>
</dbReference>
<evidence type="ECO:0000256" key="2">
    <source>
        <dbReference type="ARBA" id="ARBA00022617"/>
    </source>
</evidence>
<accession>A0A972JA98</accession>
<feature type="chain" id="PRO_5037723851" evidence="8">
    <location>
        <begin position="24"/>
        <end position="156"/>
    </location>
</feature>
<dbReference type="SUPFAM" id="SSF47175">
    <property type="entry name" value="Cytochromes"/>
    <property type="match status" value="1"/>
</dbReference>
<dbReference type="Proteomes" id="UP000599523">
    <property type="component" value="Unassembled WGS sequence"/>
</dbReference>
<keyword evidence="2 7" id="KW-0349">Heme</keyword>
<keyword evidence="10" id="KW-1185">Reference proteome</keyword>
<gene>
    <name evidence="9" type="ORF">GPA21_12440</name>
</gene>
<name>A0A972JA98_9RHOO</name>
<dbReference type="GO" id="GO:0005506">
    <property type="term" value="F:iron ion binding"/>
    <property type="evidence" value="ECO:0007669"/>
    <property type="project" value="InterPro"/>
</dbReference>
<evidence type="ECO:0000313" key="9">
    <source>
        <dbReference type="EMBL" id="NMG03775.1"/>
    </source>
</evidence>
<feature type="binding site" description="covalent" evidence="7">
    <location>
        <position position="149"/>
    </location>
    <ligand>
        <name>heme c</name>
        <dbReference type="ChEBI" id="CHEBI:61717"/>
    </ligand>
</feature>
<organism evidence="9 10">
    <name type="scientific">Azoarcus taiwanensis</name>
    <dbReference type="NCBI Taxonomy" id="666964"/>
    <lineage>
        <taxon>Bacteria</taxon>
        <taxon>Pseudomonadati</taxon>
        <taxon>Pseudomonadota</taxon>
        <taxon>Betaproteobacteria</taxon>
        <taxon>Rhodocyclales</taxon>
        <taxon>Zoogloeaceae</taxon>
        <taxon>Azoarcus</taxon>
    </lineage>
</organism>
<keyword evidence="1" id="KW-0813">Transport</keyword>
<dbReference type="GO" id="GO:0022900">
    <property type="term" value="P:electron transport chain"/>
    <property type="evidence" value="ECO:0007669"/>
    <property type="project" value="InterPro"/>
</dbReference>
<dbReference type="RefSeq" id="WP_168988473.1">
    <property type="nucleotide sequence ID" value="NZ_CAWPHM010000301.1"/>
</dbReference>